<keyword evidence="2" id="KW-0472">Membrane</keyword>
<evidence type="ECO:0000256" key="2">
    <source>
        <dbReference type="SAM" id="Phobius"/>
    </source>
</evidence>
<keyword evidence="2" id="KW-0812">Transmembrane</keyword>
<sequence>MQVVTVLLGFHYALSACGREGGRGGRSWAYALLVGLGAFAVLLMALLASHTMFVLTGQTSRQILKRVRARSAASRGRRQPQQQEQEQEEGQQQRSGEGATNGAAGGGTGAERGEGAGRGGVGGGGDRVGEGAGGGVVPVAGSSGAGAGAGAGMGVDPWRLAQPLTPGRVAQNACWLLCGLRPAWLLAGGWAQRGNAWVARAVHNEYYSCCS</sequence>
<accession>A0A835Y7M6</accession>
<feature type="region of interest" description="Disordered" evidence="1">
    <location>
        <begin position="66"/>
        <end position="136"/>
    </location>
</feature>
<keyword evidence="4" id="KW-1185">Reference proteome</keyword>
<dbReference type="AlphaFoldDB" id="A0A835Y7M6"/>
<reference evidence="3" key="1">
    <citation type="journal article" date="2020" name="bioRxiv">
        <title>Comparative genomics of Chlamydomonas.</title>
        <authorList>
            <person name="Craig R.J."/>
            <person name="Hasan A.R."/>
            <person name="Ness R.W."/>
            <person name="Keightley P.D."/>
        </authorList>
    </citation>
    <scope>NUCLEOTIDE SEQUENCE</scope>
    <source>
        <strain evidence="3">CCAP 11/70</strain>
    </source>
</reference>
<dbReference type="OrthoDB" id="9909019at2759"/>
<feature type="transmembrane region" description="Helical" evidence="2">
    <location>
        <begin position="28"/>
        <end position="56"/>
    </location>
</feature>
<gene>
    <name evidence="3" type="ORF">HYH03_005849</name>
</gene>
<dbReference type="EMBL" id="JAEHOE010000020">
    <property type="protein sequence ID" value="KAG2496253.1"/>
    <property type="molecule type" value="Genomic_DNA"/>
</dbReference>
<name>A0A835Y7M6_9CHLO</name>
<dbReference type="Proteomes" id="UP000612055">
    <property type="component" value="Unassembled WGS sequence"/>
</dbReference>
<protein>
    <submittedName>
        <fullName evidence="3">Uncharacterized protein</fullName>
    </submittedName>
</protein>
<feature type="compositionally biased region" description="Gly residues" evidence="1">
    <location>
        <begin position="103"/>
        <end position="136"/>
    </location>
</feature>
<feature type="compositionally biased region" description="Low complexity" evidence="1">
    <location>
        <begin position="70"/>
        <end position="102"/>
    </location>
</feature>
<evidence type="ECO:0000313" key="4">
    <source>
        <dbReference type="Proteomes" id="UP000612055"/>
    </source>
</evidence>
<evidence type="ECO:0000256" key="1">
    <source>
        <dbReference type="SAM" id="MobiDB-lite"/>
    </source>
</evidence>
<keyword evidence="2" id="KW-1133">Transmembrane helix</keyword>
<organism evidence="3 4">
    <name type="scientific">Edaphochlamys debaryana</name>
    <dbReference type="NCBI Taxonomy" id="47281"/>
    <lineage>
        <taxon>Eukaryota</taxon>
        <taxon>Viridiplantae</taxon>
        <taxon>Chlorophyta</taxon>
        <taxon>core chlorophytes</taxon>
        <taxon>Chlorophyceae</taxon>
        <taxon>CS clade</taxon>
        <taxon>Chlamydomonadales</taxon>
        <taxon>Chlamydomonadales incertae sedis</taxon>
        <taxon>Edaphochlamys</taxon>
    </lineage>
</organism>
<proteinExistence type="predicted"/>
<evidence type="ECO:0000313" key="3">
    <source>
        <dbReference type="EMBL" id="KAG2496253.1"/>
    </source>
</evidence>
<comment type="caution">
    <text evidence="3">The sequence shown here is derived from an EMBL/GenBank/DDBJ whole genome shotgun (WGS) entry which is preliminary data.</text>
</comment>